<reference evidence="5 6" key="1">
    <citation type="journal article" date="2015" name="Nat. Commun.">
        <title>Lucilia cuprina genome unlocks parasitic fly biology to underpin future interventions.</title>
        <authorList>
            <person name="Anstead C.A."/>
            <person name="Korhonen P.K."/>
            <person name="Young N.D."/>
            <person name="Hall R.S."/>
            <person name="Jex A.R."/>
            <person name="Murali S.C."/>
            <person name="Hughes D.S."/>
            <person name="Lee S.F."/>
            <person name="Perry T."/>
            <person name="Stroehlein A.J."/>
            <person name="Ansell B.R."/>
            <person name="Breugelmans B."/>
            <person name="Hofmann A."/>
            <person name="Qu J."/>
            <person name="Dugan S."/>
            <person name="Lee S.L."/>
            <person name="Chao H."/>
            <person name="Dinh H."/>
            <person name="Han Y."/>
            <person name="Doddapaneni H.V."/>
            <person name="Worley K.C."/>
            <person name="Muzny D.M."/>
            <person name="Ioannidis P."/>
            <person name="Waterhouse R.M."/>
            <person name="Zdobnov E.M."/>
            <person name="James P.J."/>
            <person name="Bagnall N.H."/>
            <person name="Kotze A.C."/>
            <person name="Gibbs R.A."/>
            <person name="Richards S."/>
            <person name="Batterham P."/>
            <person name="Gasser R.B."/>
        </authorList>
    </citation>
    <scope>NUCLEOTIDE SEQUENCE [LARGE SCALE GENOMIC DNA]</scope>
    <source>
        <strain evidence="5 6">LS</strain>
        <tissue evidence="5">Full body</tissue>
    </source>
</reference>
<dbReference type="Proteomes" id="UP000037069">
    <property type="component" value="Unassembled WGS sequence"/>
</dbReference>
<dbReference type="Gene3D" id="1.20.1270.220">
    <property type="match status" value="1"/>
</dbReference>
<keyword evidence="2" id="KW-0804">Transcription</keyword>
<protein>
    <recommendedName>
        <fullName evidence="4">NET domain-containing protein</fullName>
    </recommendedName>
</protein>
<dbReference type="PANTHER" id="PTHR45926">
    <property type="entry name" value="OSJNBA0053K19.4 PROTEIN"/>
    <property type="match status" value="1"/>
</dbReference>
<feature type="region of interest" description="Disordered" evidence="3">
    <location>
        <begin position="64"/>
        <end position="166"/>
    </location>
</feature>
<feature type="domain" description="NET" evidence="4">
    <location>
        <begin position="1"/>
        <end position="73"/>
    </location>
</feature>
<evidence type="ECO:0000313" key="6">
    <source>
        <dbReference type="Proteomes" id="UP000037069"/>
    </source>
</evidence>
<sequence>MTYEMKRELRDKIDNLPEKKIRTVLAIIQESMPDLGNNGQEEIELEVDSLDTNTLLRLYNYAVLNRKEGSENNTPAPVDDSELTANGKKKKSKPLSEEEHNRKIAEIRSKIQEFDQASGKPIDSSTASSAQQMVADAGPSAAATTAVESDSSDDEQMDSDSSSEEE</sequence>
<evidence type="ECO:0000256" key="1">
    <source>
        <dbReference type="ARBA" id="ARBA00023015"/>
    </source>
</evidence>
<organism evidence="5 6">
    <name type="scientific">Lucilia cuprina</name>
    <name type="common">Green bottle fly</name>
    <name type="synonym">Australian sheep blowfly</name>
    <dbReference type="NCBI Taxonomy" id="7375"/>
    <lineage>
        <taxon>Eukaryota</taxon>
        <taxon>Metazoa</taxon>
        <taxon>Ecdysozoa</taxon>
        <taxon>Arthropoda</taxon>
        <taxon>Hexapoda</taxon>
        <taxon>Insecta</taxon>
        <taxon>Pterygota</taxon>
        <taxon>Neoptera</taxon>
        <taxon>Endopterygota</taxon>
        <taxon>Diptera</taxon>
        <taxon>Brachycera</taxon>
        <taxon>Muscomorpha</taxon>
        <taxon>Oestroidea</taxon>
        <taxon>Calliphoridae</taxon>
        <taxon>Luciliinae</taxon>
        <taxon>Lucilia</taxon>
    </lineage>
</organism>
<evidence type="ECO:0000256" key="2">
    <source>
        <dbReference type="ARBA" id="ARBA00023163"/>
    </source>
</evidence>
<evidence type="ECO:0000259" key="4">
    <source>
        <dbReference type="PROSITE" id="PS51525"/>
    </source>
</evidence>
<comment type="caution">
    <text evidence="5">The sequence shown here is derived from an EMBL/GenBank/DDBJ whole genome shotgun (WGS) entry which is preliminary data.</text>
</comment>
<feature type="compositionally biased region" description="Acidic residues" evidence="3">
    <location>
        <begin position="150"/>
        <end position="166"/>
    </location>
</feature>
<gene>
    <name evidence="5" type="ORF">FF38_02063</name>
</gene>
<feature type="compositionally biased region" description="Polar residues" evidence="3">
    <location>
        <begin position="123"/>
        <end position="132"/>
    </location>
</feature>
<evidence type="ECO:0000256" key="3">
    <source>
        <dbReference type="SAM" id="MobiDB-lite"/>
    </source>
</evidence>
<feature type="compositionally biased region" description="Basic and acidic residues" evidence="3">
    <location>
        <begin position="94"/>
        <end position="113"/>
    </location>
</feature>
<evidence type="ECO:0000313" key="5">
    <source>
        <dbReference type="EMBL" id="KNC30265.1"/>
    </source>
</evidence>
<keyword evidence="1" id="KW-0805">Transcription regulation</keyword>
<dbReference type="Pfam" id="PF17035">
    <property type="entry name" value="BET"/>
    <property type="match status" value="1"/>
</dbReference>
<proteinExistence type="predicted"/>
<dbReference type="PROSITE" id="PS51525">
    <property type="entry name" value="NET"/>
    <property type="match status" value="1"/>
</dbReference>
<accession>A0A0L0CDC4</accession>
<dbReference type="AlphaFoldDB" id="A0A0L0CDC4"/>
<dbReference type="InterPro" id="IPR038336">
    <property type="entry name" value="NET_sf"/>
</dbReference>
<dbReference type="InterPro" id="IPR027353">
    <property type="entry name" value="NET_dom"/>
</dbReference>
<dbReference type="EMBL" id="JRES01000555">
    <property type="protein sequence ID" value="KNC30265.1"/>
    <property type="molecule type" value="Genomic_DNA"/>
</dbReference>
<name>A0A0L0CDC4_LUCCU</name>
<keyword evidence="6" id="KW-1185">Reference proteome</keyword>